<dbReference type="Pfam" id="PF00753">
    <property type="entry name" value="Lactamase_B"/>
    <property type="match status" value="1"/>
</dbReference>
<dbReference type="Proteomes" id="UP000887569">
    <property type="component" value="Unplaced"/>
</dbReference>
<dbReference type="PANTHER" id="PTHR23200:SF35">
    <property type="entry name" value="METALLO-BETA-LACTAMASE DOMAIN-CONTAINING PROTEIN"/>
    <property type="match status" value="1"/>
</dbReference>
<reference evidence="3" key="1">
    <citation type="submission" date="2022-11" db="UniProtKB">
        <authorList>
            <consortium name="WormBaseParasite"/>
        </authorList>
    </citation>
    <scope>IDENTIFICATION</scope>
</reference>
<dbReference type="WBParaSite" id="PgR028_g055_t04">
    <property type="protein sequence ID" value="PgR028_g055_t04"/>
    <property type="gene ID" value="PgR028_g055"/>
</dbReference>
<dbReference type="PANTHER" id="PTHR23200">
    <property type="entry name" value="METALLO-BETA-LACTAMASE DOMAIN-CONTAINING PROTEIN 1"/>
    <property type="match status" value="1"/>
</dbReference>
<evidence type="ECO:0000313" key="2">
    <source>
        <dbReference type="Proteomes" id="UP000887569"/>
    </source>
</evidence>
<dbReference type="InterPro" id="IPR036866">
    <property type="entry name" value="RibonucZ/Hydroxyglut_hydro"/>
</dbReference>
<dbReference type="InterPro" id="IPR001279">
    <property type="entry name" value="Metallo-B-lactamas"/>
</dbReference>
<accession>A0A915B7Y8</accession>
<dbReference type="SUPFAM" id="SSF56281">
    <property type="entry name" value="Metallo-hydrolase/oxidoreductase"/>
    <property type="match status" value="1"/>
</dbReference>
<protein>
    <submittedName>
        <fullName evidence="3">Metallo-beta-lactamase domain-containing protein</fullName>
    </submittedName>
</protein>
<proteinExistence type="predicted"/>
<name>A0A915B7Y8_PARUN</name>
<evidence type="ECO:0000259" key="1">
    <source>
        <dbReference type="Pfam" id="PF00753"/>
    </source>
</evidence>
<dbReference type="InterPro" id="IPR039344">
    <property type="entry name" value="MBLAC1"/>
</dbReference>
<dbReference type="Gene3D" id="3.60.15.10">
    <property type="entry name" value="Ribonuclease Z/Hydroxyacylglutathione hydrolase-like"/>
    <property type="match status" value="2"/>
</dbReference>
<evidence type="ECO:0000313" key="3">
    <source>
        <dbReference type="WBParaSite" id="PgR028_g055_t04"/>
    </source>
</evidence>
<feature type="domain" description="Metallo-beta-lactamase" evidence="1">
    <location>
        <begin position="43"/>
        <end position="99"/>
    </location>
</feature>
<keyword evidence="2" id="KW-1185">Reference proteome</keyword>
<dbReference type="AlphaFoldDB" id="A0A915B7Y8"/>
<sequence length="149" mass="16531">VLAKYGLIAGIIKYVEMEEIFVEQLLVGYANESAINEGYSAASGSVTLIIDGARKILVDCGDPWNGEALLSALRDNALSTSEITDLIITHGHIDHCGDIFEDENPDRWEPNSRYVSEQERSRNRILAIADWIIPGHGAIFRNKFKKALT</sequence>
<organism evidence="2 3">
    <name type="scientific">Parascaris univalens</name>
    <name type="common">Nematode worm</name>
    <dbReference type="NCBI Taxonomy" id="6257"/>
    <lineage>
        <taxon>Eukaryota</taxon>
        <taxon>Metazoa</taxon>
        <taxon>Ecdysozoa</taxon>
        <taxon>Nematoda</taxon>
        <taxon>Chromadorea</taxon>
        <taxon>Rhabditida</taxon>
        <taxon>Spirurina</taxon>
        <taxon>Ascaridomorpha</taxon>
        <taxon>Ascaridoidea</taxon>
        <taxon>Ascarididae</taxon>
        <taxon>Parascaris</taxon>
    </lineage>
</organism>